<dbReference type="AlphaFoldDB" id="A0A7R7XU47"/>
<evidence type="ECO:0000313" key="3">
    <source>
        <dbReference type="Proteomes" id="UP000654913"/>
    </source>
</evidence>
<dbReference type="InterPro" id="IPR036390">
    <property type="entry name" value="WH_DNA-bd_sf"/>
</dbReference>
<dbReference type="Gene3D" id="1.10.10.10">
    <property type="entry name" value="Winged helix-like DNA-binding domain superfamily/Winged helix DNA-binding domain"/>
    <property type="match status" value="1"/>
</dbReference>
<protein>
    <recommendedName>
        <fullName evidence="1">O-methyltransferase dimerisation domain-containing protein</fullName>
    </recommendedName>
</protein>
<reference evidence="2" key="2">
    <citation type="submission" date="2021-02" db="EMBL/GenBank/DDBJ databases">
        <title>Aspergillus puulaauensis MK2 genome sequence.</title>
        <authorList>
            <person name="Futagami T."/>
            <person name="Mori K."/>
            <person name="Kadooka C."/>
            <person name="Tanaka T."/>
        </authorList>
    </citation>
    <scope>NUCLEOTIDE SEQUENCE</scope>
    <source>
        <strain evidence="2">MK2</strain>
    </source>
</reference>
<dbReference type="PANTHER" id="PTHR43712:SF5">
    <property type="entry name" value="O-METHYLTRANSFERASE ASQN-RELATED"/>
    <property type="match status" value="1"/>
</dbReference>
<dbReference type="GeneID" id="64977023"/>
<dbReference type="InterPro" id="IPR036388">
    <property type="entry name" value="WH-like_DNA-bd_sf"/>
</dbReference>
<dbReference type="OrthoDB" id="1606438at2759"/>
<organism evidence="2 3">
    <name type="scientific">Aspergillus puulaauensis</name>
    <dbReference type="NCBI Taxonomy" id="1220207"/>
    <lineage>
        <taxon>Eukaryota</taxon>
        <taxon>Fungi</taxon>
        <taxon>Dikarya</taxon>
        <taxon>Ascomycota</taxon>
        <taxon>Pezizomycotina</taxon>
        <taxon>Eurotiomycetes</taxon>
        <taxon>Eurotiomycetidae</taxon>
        <taxon>Eurotiales</taxon>
        <taxon>Aspergillaceae</taxon>
        <taxon>Aspergillus</taxon>
    </lineage>
</organism>
<dbReference type="RefSeq" id="XP_041559212.1">
    <property type="nucleotide sequence ID" value="XM_041706869.1"/>
</dbReference>
<dbReference type="InterPro" id="IPR012967">
    <property type="entry name" value="COMT_dimerisation"/>
</dbReference>
<accession>A0A7R7XU47</accession>
<evidence type="ECO:0000313" key="2">
    <source>
        <dbReference type="EMBL" id="BCS27018.1"/>
    </source>
</evidence>
<dbReference type="KEGG" id="apuu:APUU_60066A"/>
<dbReference type="SUPFAM" id="SSF46785">
    <property type="entry name" value="Winged helix' DNA-binding domain"/>
    <property type="match status" value="1"/>
</dbReference>
<name>A0A7R7XU47_9EURO</name>
<sequence>MDELNIKLGQNINTLNAYLDASELPRPSFDRDTPPVVLPHDAPPEVQDARQQIMDASLRLFRLAAGPSEYISNFRTGFNETAVVQWLVHFQIFDIVPTEKSISYAELADKANVAVVHAKSIIRMAMTSGVFEEPEPQQVGHSAISLYIRNNQHERTRAS</sequence>
<feature type="domain" description="O-methyltransferase dimerisation" evidence="1">
    <location>
        <begin position="76"/>
        <end position="136"/>
    </location>
</feature>
<dbReference type="EMBL" id="AP024448">
    <property type="protein sequence ID" value="BCS27018.1"/>
    <property type="molecule type" value="Genomic_DNA"/>
</dbReference>
<gene>
    <name evidence="2" type="ORF">APUU_60066A</name>
</gene>
<keyword evidence="3" id="KW-1185">Reference proteome</keyword>
<evidence type="ECO:0000259" key="1">
    <source>
        <dbReference type="Pfam" id="PF08100"/>
    </source>
</evidence>
<proteinExistence type="predicted"/>
<dbReference type="Pfam" id="PF08100">
    <property type="entry name" value="Dimerisation"/>
    <property type="match status" value="1"/>
</dbReference>
<reference evidence="2" key="1">
    <citation type="submission" date="2021-01" db="EMBL/GenBank/DDBJ databases">
        <authorList>
            <consortium name="Aspergillus puulaauensis MK2 genome sequencing consortium"/>
            <person name="Kazuki M."/>
            <person name="Futagami T."/>
        </authorList>
    </citation>
    <scope>NUCLEOTIDE SEQUENCE</scope>
    <source>
        <strain evidence="2">MK2</strain>
    </source>
</reference>
<dbReference type="Proteomes" id="UP000654913">
    <property type="component" value="Chromosome 6"/>
</dbReference>
<dbReference type="PANTHER" id="PTHR43712">
    <property type="entry name" value="PUTATIVE (AFU_ORTHOLOGUE AFUA_4G14580)-RELATED"/>
    <property type="match status" value="1"/>
</dbReference>